<dbReference type="Gene3D" id="3.50.50.60">
    <property type="entry name" value="FAD/NAD(P)-binding domain"/>
    <property type="match status" value="1"/>
</dbReference>
<dbReference type="EMBL" id="JAWJAY010000001">
    <property type="protein sequence ID" value="MDV2884134.1"/>
    <property type="molecule type" value="Genomic_DNA"/>
</dbReference>
<protein>
    <submittedName>
        <fullName evidence="2">FAD-dependent oxidoreductase</fullName>
    </submittedName>
</protein>
<sequence>MKKESPIIILGAGLTGLFAAQELKKKGIPFLLIEKGRSVGGRMATRRIQGGRADHGAQFFTARSDVMKSLVDSWMEEGTVNEWTKGFHQMDLGGQVHLEADGYPRYVGSTGMNALTKSLVDENDILLNHRAVHLDYQKQQWQLEVINEQDSVTETIQAAGMISTIPIPQVLTWMNLELLESDIKMELANITYDPCICLMVTLRNVSRIPPKGGIQGDGDVAFIGDNQQKGISTKPIITIHASGEWSSNNFDAADDEVTSSLLKQVESLISPNEVEEVQVKRWRYAKPRSLYPDRVLATTYPSPIVFAGDCFKEGKVEGAVLSGMEAGKRMSRYLKK</sequence>
<dbReference type="GO" id="GO:0016491">
    <property type="term" value="F:oxidoreductase activity"/>
    <property type="evidence" value="ECO:0007669"/>
    <property type="project" value="InterPro"/>
</dbReference>
<organism evidence="2 3">
    <name type="scientific">Alkalihalophilus pseudofirmus</name>
    <name type="common">Bacillus pseudofirmus</name>
    <dbReference type="NCBI Taxonomy" id="79885"/>
    <lineage>
        <taxon>Bacteria</taxon>
        <taxon>Bacillati</taxon>
        <taxon>Bacillota</taxon>
        <taxon>Bacilli</taxon>
        <taxon>Bacillales</taxon>
        <taxon>Bacillaceae</taxon>
        <taxon>Alkalihalophilus</taxon>
    </lineage>
</organism>
<dbReference type="Proteomes" id="UP001285636">
    <property type="component" value="Unassembled WGS sequence"/>
</dbReference>
<evidence type="ECO:0000313" key="2">
    <source>
        <dbReference type="EMBL" id="MDV2884134.1"/>
    </source>
</evidence>
<dbReference type="PANTHER" id="PTHR16128">
    <property type="entry name" value="FAD/NAD(P)-BINDING OXIDOREDUCTASE FAMILY PROTEIN"/>
    <property type="match status" value="1"/>
</dbReference>
<dbReference type="Pfam" id="PF13450">
    <property type="entry name" value="NAD_binding_8"/>
    <property type="match status" value="1"/>
</dbReference>
<dbReference type="Gene3D" id="3.90.660.10">
    <property type="match status" value="1"/>
</dbReference>
<dbReference type="AlphaFoldDB" id="A0AAJ2NKA7"/>
<dbReference type="InterPro" id="IPR002937">
    <property type="entry name" value="Amino_oxidase"/>
</dbReference>
<comment type="caution">
    <text evidence="2">The sequence shown here is derived from an EMBL/GenBank/DDBJ whole genome shotgun (WGS) entry which is preliminary data.</text>
</comment>
<dbReference type="InterPro" id="IPR036188">
    <property type="entry name" value="FAD/NAD-bd_sf"/>
</dbReference>
<gene>
    <name evidence="2" type="ORF">RYX45_03020</name>
</gene>
<dbReference type="Pfam" id="PF01593">
    <property type="entry name" value="Amino_oxidase"/>
    <property type="match status" value="1"/>
</dbReference>
<name>A0AAJ2NKA7_ALKPS</name>
<proteinExistence type="predicted"/>
<dbReference type="SUPFAM" id="SSF51905">
    <property type="entry name" value="FAD/NAD(P)-binding domain"/>
    <property type="match status" value="1"/>
</dbReference>
<reference evidence="2" key="1">
    <citation type="submission" date="2023-10" db="EMBL/GenBank/DDBJ databases">
        <title>Screening of Alkalihalophilus pseudofirmusBZ-TG-HK211 and Its Alleviation of Salt Stress on Rapeseed Growth.</title>
        <authorList>
            <person name="Zhao B."/>
            <person name="Guo T."/>
        </authorList>
    </citation>
    <scope>NUCLEOTIDE SEQUENCE</scope>
    <source>
        <strain evidence="2">BZ-TG-HK211</strain>
    </source>
</reference>
<dbReference type="PANTHER" id="PTHR16128:SF5">
    <property type="entry name" value="FAD_NAD(P)-BINDING OXIDOREDUCTASE FAMILY PROTEIN"/>
    <property type="match status" value="1"/>
</dbReference>
<feature type="domain" description="Amine oxidase" evidence="1">
    <location>
        <begin position="103"/>
        <end position="326"/>
    </location>
</feature>
<evidence type="ECO:0000313" key="3">
    <source>
        <dbReference type="Proteomes" id="UP001285636"/>
    </source>
</evidence>
<evidence type="ECO:0000259" key="1">
    <source>
        <dbReference type="Pfam" id="PF01593"/>
    </source>
</evidence>
<accession>A0AAJ2NKA7</accession>
<dbReference type="RefSeq" id="WP_323465831.1">
    <property type="nucleotide sequence ID" value="NZ_CP144224.1"/>
</dbReference>